<organism evidence="2 3">
    <name type="scientific">Lysobacter yangpyeongensis</name>
    <dbReference type="NCBI Taxonomy" id="346182"/>
    <lineage>
        <taxon>Bacteria</taxon>
        <taxon>Pseudomonadati</taxon>
        <taxon>Pseudomonadota</taxon>
        <taxon>Gammaproteobacteria</taxon>
        <taxon>Lysobacterales</taxon>
        <taxon>Lysobacteraceae</taxon>
        <taxon>Lysobacter</taxon>
    </lineage>
</organism>
<sequence>MTLYDLMEGDETRVLRILAAFCHATNNDLLQLDEAVRQGKGDIVRQVAYRSAMSCYLVGEGSAGSQLEAISRAGNSGTIDPVMTQLIVRARGALIDAIARVSQYMDAMGSTAPQQLCSPPAAGKARATTAPAPRPG</sequence>
<evidence type="ECO:0008006" key="4">
    <source>
        <dbReference type="Google" id="ProtNLM"/>
    </source>
</evidence>
<dbReference type="EMBL" id="JBHSNM010000001">
    <property type="protein sequence ID" value="MFC5569013.1"/>
    <property type="molecule type" value="Genomic_DNA"/>
</dbReference>
<gene>
    <name evidence="2" type="ORF">ACFPN1_02900</name>
</gene>
<dbReference type="RefSeq" id="WP_386752830.1">
    <property type="nucleotide sequence ID" value="NZ_JBHSNM010000001.1"/>
</dbReference>
<feature type="compositionally biased region" description="Low complexity" evidence="1">
    <location>
        <begin position="119"/>
        <end position="136"/>
    </location>
</feature>
<protein>
    <recommendedName>
        <fullName evidence="4">Hpt domain-containing protein</fullName>
    </recommendedName>
</protein>
<dbReference type="Proteomes" id="UP001596036">
    <property type="component" value="Unassembled WGS sequence"/>
</dbReference>
<proteinExistence type="predicted"/>
<comment type="caution">
    <text evidence="2">The sequence shown here is derived from an EMBL/GenBank/DDBJ whole genome shotgun (WGS) entry which is preliminary data.</text>
</comment>
<evidence type="ECO:0000256" key="1">
    <source>
        <dbReference type="SAM" id="MobiDB-lite"/>
    </source>
</evidence>
<accession>A0ABW0SJ02</accession>
<keyword evidence="3" id="KW-1185">Reference proteome</keyword>
<evidence type="ECO:0000313" key="2">
    <source>
        <dbReference type="EMBL" id="MFC5569013.1"/>
    </source>
</evidence>
<feature type="region of interest" description="Disordered" evidence="1">
    <location>
        <begin position="112"/>
        <end position="136"/>
    </location>
</feature>
<evidence type="ECO:0000313" key="3">
    <source>
        <dbReference type="Proteomes" id="UP001596036"/>
    </source>
</evidence>
<reference evidence="3" key="1">
    <citation type="journal article" date="2019" name="Int. J. Syst. Evol. Microbiol.">
        <title>The Global Catalogue of Microorganisms (GCM) 10K type strain sequencing project: providing services to taxonomists for standard genome sequencing and annotation.</title>
        <authorList>
            <consortium name="The Broad Institute Genomics Platform"/>
            <consortium name="The Broad Institute Genome Sequencing Center for Infectious Disease"/>
            <person name="Wu L."/>
            <person name="Ma J."/>
        </authorList>
    </citation>
    <scope>NUCLEOTIDE SEQUENCE [LARGE SCALE GENOMIC DNA]</scope>
    <source>
        <strain evidence="3">KACC 11407</strain>
    </source>
</reference>
<name>A0ABW0SJ02_9GAMM</name>